<dbReference type="PROSITE" id="PS51318">
    <property type="entry name" value="TAT"/>
    <property type="match status" value="1"/>
</dbReference>
<dbReference type="STRING" id="1841610.A6X21_14765"/>
<dbReference type="OrthoDB" id="9799230at2"/>
<dbReference type="InterPro" id="IPR011042">
    <property type="entry name" value="6-blade_b-propeller_TolB-like"/>
</dbReference>
<protein>
    <recommendedName>
        <fullName evidence="3">6-bladed beta-propeller</fullName>
    </recommendedName>
</protein>
<name>A0A1C3E4E0_9PLAN</name>
<evidence type="ECO:0000313" key="2">
    <source>
        <dbReference type="Proteomes" id="UP000094828"/>
    </source>
</evidence>
<dbReference type="Gene3D" id="2.120.10.30">
    <property type="entry name" value="TolB, C-terminal domain"/>
    <property type="match status" value="1"/>
</dbReference>
<dbReference type="GO" id="GO:0008270">
    <property type="term" value="F:zinc ion binding"/>
    <property type="evidence" value="ECO:0007669"/>
    <property type="project" value="UniProtKB-KW"/>
</dbReference>
<dbReference type="GO" id="GO:0043161">
    <property type="term" value="P:proteasome-mediated ubiquitin-dependent protein catabolic process"/>
    <property type="evidence" value="ECO:0007669"/>
    <property type="project" value="TreeGrafter"/>
</dbReference>
<dbReference type="GO" id="GO:0061630">
    <property type="term" value="F:ubiquitin protein ligase activity"/>
    <property type="evidence" value="ECO:0007669"/>
    <property type="project" value="TreeGrafter"/>
</dbReference>
<dbReference type="PANTHER" id="PTHR24104">
    <property type="entry name" value="E3 UBIQUITIN-PROTEIN LIGASE NHLRC1-RELATED"/>
    <property type="match status" value="1"/>
</dbReference>
<dbReference type="InterPro" id="IPR019546">
    <property type="entry name" value="TAT_signal_bac_arc"/>
</dbReference>
<dbReference type="RefSeq" id="WP_068853333.1">
    <property type="nucleotide sequence ID" value="NZ_LYDR01000158.1"/>
</dbReference>
<reference evidence="1 2" key="1">
    <citation type="submission" date="2016-05" db="EMBL/GenBank/DDBJ databases">
        <title>Genomic and physiological characterization of Planctopirus sp. isolated from fresh water lake.</title>
        <authorList>
            <person name="Subhash Y."/>
            <person name="Ramana C."/>
        </authorList>
    </citation>
    <scope>NUCLEOTIDE SEQUENCE [LARGE SCALE GENOMIC DNA]</scope>
    <source>
        <strain evidence="1 2">JC280</strain>
    </source>
</reference>
<gene>
    <name evidence="1" type="ORF">A6X21_14765</name>
</gene>
<evidence type="ECO:0008006" key="3">
    <source>
        <dbReference type="Google" id="ProtNLM"/>
    </source>
</evidence>
<accession>A0A1C3E4E0</accession>
<dbReference type="AlphaFoldDB" id="A0A1C3E4E0"/>
<dbReference type="PANTHER" id="PTHR24104:SF25">
    <property type="entry name" value="PROTEIN LIN-41"/>
    <property type="match status" value="1"/>
</dbReference>
<dbReference type="Proteomes" id="UP000094828">
    <property type="component" value="Unassembled WGS sequence"/>
</dbReference>
<organism evidence="1 2">
    <name type="scientific">Planctopirus hydrillae</name>
    <dbReference type="NCBI Taxonomy" id="1841610"/>
    <lineage>
        <taxon>Bacteria</taxon>
        <taxon>Pseudomonadati</taxon>
        <taxon>Planctomycetota</taxon>
        <taxon>Planctomycetia</taxon>
        <taxon>Planctomycetales</taxon>
        <taxon>Planctomycetaceae</taxon>
        <taxon>Planctopirus</taxon>
    </lineage>
</organism>
<comment type="caution">
    <text evidence="1">The sequence shown here is derived from an EMBL/GenBank/DDBJ whole genome shotgun (WGS) entry which is preliminary data.</text>
</comment>
<evidence type="ECO:0000313" key="1">
    <source>
        <dbReference type="EMBL" id="ODA28112.1"/>
    </source>
</evidence>
<keyword evidence="2" id="KW-1185">Reference proteome</keyword>
<dbReference type="EMBL" id="LYDR01000158">
    <property type="protein sequence ID" value="ODA28112.1"/>
    <property type="molecule type" value="Genomic_DNA"/>
</dbReference>
<dbReference type="GO" id="GO:0000209">
    <property type="term" value="P:protein polyubiquitination"/>
    <property type="evidence" value="ECO:0007669"/>
    <property type="project" value="TreeGrafter"/>
</dbReference>
<sequence length="371" mass="41312">MALPISRRDALKTACVATAGLISGAPFVHAQSKVESQPLTTGQGDYQYEVIHNWAQLPIEFTWQTTQAVVVDKNGFVYLNHTGDFNKKNHPNVFVFDQDGKYVRSFGQYFQGGAHGLELREENGEEFLYFSNPDPVQSIAKTNLKGEMIWERFAPMESGIYPEGENTLPQRVRSGEVPRKGVGGPNRYKPTNIAFLKDGDLLVADGYGSNYIHRYTKDGDYKLSFAGAGPSPGKFSTNHGLALEARPGKEEVLYVTDRSRNTIQCLTPEGKFLSLIDGFQKPCHVDFYKDLMLVPELQGRVTLLDGNNKVLAYLCDDHQNVNAGKVNRGDAKQWAPGKFVHPHDATFDHNGNIIVSEWVTTGRITLLKKLS</sequence>
<dbReference type="SUPFAM" id="SSF63829">
    <property type="entry name" value="Calcium-dependent phosphotriesterase"/>
    <property type="match status" value="1"/>
</dbReference>
<dbReference type="InterPro" id="IPR050952">
    <property type="entry name" value="TRIM-NHL_E3_ligases"/>
</dbReference>
<dbReference type="InterPro" id="IPR006311">
    <property type="entry name" value="TAT_signal"/>
</dbReference>
<dbReference type="NCBIfam" id="TIGR01409">
    <property type="entry name" value="TAT_signal_seq"/>
    <property type="match status" value="1"/>
</dbReference>
<proteinExistence type="predicted"/>